<dbReference type="SUPFAM" id="SSF51197">
    <property type="entry name" value="Clavaminate synthase-like"/>
    <property type="match status" value="1"/>
</dbReference>
<evidence type="ECO:0000256" key="3">
    <source>
        <dbReference type="ARBA" id="ARBA00023004"/>
    </source>
</evidence>
<evidence type="ECO:0000259" key="4">
    <source>
        <dbReference type="PROSITE" id="PS51184"/>
    </source>
</evidence>
<protein>
    <recommendedName>
        <fullName evidence="4">JmjC domain-containing protein</fullName>
    </recommendedName>
</protein>
<dbReference type="PANTHER" id="PTHR13096:SF8">
    <property type="entry name" value="RIBOSOMAL OXYGENASE 1"/>
    <property type="match status" value="1"/>
</dbReference>
<sequence length="390" mass="43164">MNLEDLLFDLPLEQFFENYWEQKALSVVSDHPERFSSLFSLASLDQLLSGLPEKRLTLAKQGAETPVLVPEFLGGLSLSALYAHYADGYTLVVNDLTDLQPAVGALCTSLSHTLGARVAANLYATPRESAGFGPHWDEHDVFILQLEGSKAWRVYDSGPELPRILPKTLEGKSERSVREPGEPTMELQLRAGDALYLPRGTVHNAFTEDAHSLHLTLGIYTKTWEQLIIAAVQNAAQHLVGLRRGLPPGYLFRENDSSHQHIFKNLLTEIAQAAELTPAKDVLAEQVLASVKPCPSQHFTQLNDLASLDLDTVVARRLDAPFLLRERDAVVSLCFPGNVQKAPAKVNEAFRFIAEATRFRVGDMPESLGDQSKILLVKHFVSKGFLHVVD</sequence>
<keyword evidence="6" id="KW-1185">Reference proteome</keyword>
<dbReference type="EMBL" id="JAFREP010000054">
    <property type="protein sequence ID" value="MBO1323236.1"/>
    <property type="molecule type" value="Genomic_DNA"/>
</dbReference>
<dbReference type="Proteomes" id="UP000664417">
    <property type="component" value="Unassembled WGS sequence"/>
</dbReference>
<evidence type="ECO:0000256" key="1">
    <source>
        <dbReference type="ARBA" id="ARBA00001954"/>
    </source>
</evidence>
<evidence type="ECO:0000313" key="6">
    <source>
        <dbReference type="Proteomes" id="UP000664417"/>
    </source>
</evidence>
<dbReference type="InterPro" id="IPR003347">
    <property type="entry name" value="JmjC_dom"/>
</dbReference>
<organism evidence="5 6">
    <name type="scientific">Acanthopleuribacter pedis</name>
    <dbReference type="NCBI Taxonomy" id="442870"/>
    <lineage>
        <taxon>Bacteria</taxon>
        <taxon>Pseudomonadati</taxon>
        <taxon>Acidobacteriota</taxon>
        <taxon>Holophagae</taxon>
        <taxon>Acanthopleuribacterales</taxon>
        <taxon>Acanthopleuribacteraceae</taxon>
        <taxon>Acanthopleuribacter</taxon>
    </lineage>
</organism>
<gene>
    <name evidence="5" type="ORF">J3U88_32525</name>
</gene>
<dbReference type="Pfam" id="PF08007">
    <property type="entry name" value="JmjC_2"/>
    <property type="match status" value="1"/>
</dbReference>
<dbReference type="PROSITE" id="PS51184">
    <property type="entry name" value="JMJC"/>
    <property type="match status" value="1"/>
</dbReference>
<dbReference type="PANTHER" id="PTHR13096">
    <property type="entry name" value="MINA53 MYC INDUCED NUCLEAR ANTIGEN"/>
    <property type="match status" value="1"/>
</dbReference>
<dbReference type="RefSeq" id="WP_207863285.1">
    <property type="nucleotide sequence ID" value="NZ_JAFREP010000054.1"/>
</dbReference>
<name>A0A8J7QCK9_9BACT</name>
<comment type="caution">
    <text evidence="5">The sequence shown here is derived from an EMBL/GenBank/DDBJ whole genome shotgun (WGS) entry which is preliminary data.</text>
</comment>
<proteinExistence type="predicted"/>
<keyword evidence="2" id="KW-0479">Metal-binding</keyword>
<keyword evidence="3" id="KW-0408">Iron</keyword>
<dbReference type="GO" id="GO:0046872">
    <property type="term" value="F:metal ion binding"/>
    <property type="evidence" value="ECO:0007669"/>
    <property type="project" value="UniProtKB-KW"/>
</dbReference>
<dbReference type="Gene3D" id="2.60.120.650">
    <property type="entry name" value="Cupin"/>
    <property type="match status" value="1"/>
</dbReference>
<evidence type="ECO:0000313" key="5">
    <source>
        <dbReference type="EMBL" id="MBO1323236.1"/>
    </source>
</evidence>
<accession>A0A8J7QCK9</accession>
<dbReference type="AlphaFoldDB" id="A0A8J7QCK9"/>
<evidence type="ECO:0000256" key="2">
    <source>
        <dbReference type="ARBA" id="ARBA00022723"/>
    </source>
</evidence>
<reference evidence="5" key="1">
    <citation type="submission" date="2021-03" db="EMBL/GenBank/DDBJ databases">
        <authorList>
            <person name="Wang G."/>
        </authorList>
    </citation>
    <scope>NUCLEOTIDE SEQUENCE</scope>
    <source>
        <strain evidence="5">KCTC 12899</strain>
    </source>
</reference>
<comment type="cofactor">
    <cofactor evidence="1">
        <name>Fe(2+)</name>
        <dbReference type="ChEBI" id="CHEBI:29033"/>
    </cofactor>
</comment>
<dbReference type="InterPro" id="IPR039994">
    <property type="entry name" value="NO66-like"/>
</dbReference>
<feature type="domain" description="JmjC" evidence="4">
    <location>
        <begin position="81"/>
        <end position="236"/>
    </location>
</feature>